<protein>
    <submittedName>
        <fullName evidence="2">Uncharacterized protein</fullName>
    </submittedName>
</protein>
<feature type="region of interest" description="Disordered" evidence="1">
    <location>
        <begin position="267"/>
        <end position="289"/>
    </location>
</feature>
<evidence type="ECO:0000256" key="1">
    <source>
        <dbReference type="SAM" id="MobiDB-lite"/>
    </source>
</evidence>
<dbReference type="AlphaFoldDB" id="A0A8H3J5M6"/>
<reference evidence="2" key="1">
    <citation type="submission" date="2021-03" db="EMBL/GenBank/DDBJ databases">
        <authorList>
            <person name="Tagirdzhanova G."/>
        </authorList>
    </citation>
    <scope>NUCLEOTIDE SEQUENCE</scope>
</reference>
<feature type="compositionally biased region" description="Basic and acidic residues" evidence="1">
    <location>
        <begin position="270"/>
        <end position="284"/>
    </location>
</feature>
<dbReference type="Proteomes" id="UP000664534">
    <property type="component" value="Unassembled WGS sequence"/>
</dbReference>
<dbReference type="OrthoDB" id="5365129at2759"/>
<sequence>MDSQRPQTSIFAVIKGILMIFGIGSNDLPHKPGPLDSYVRVAVGLNGDEGLPGSLRHAAGNAPLINAFNENQNYCGSSNHKFPYITSGAFLDINVFQARDGPGEQATSLQIIPTKNELCIAYITQTWADGTHRGWLGDMGRGCGKDWYYSNVLVGNDHKPNGTATRSHSFKPPFELTNAQTACAWVDNDHSHGITTAALQIHMQDFTNLTSDYNHDPRFYCTWPTMLWQADVPDYRVSEHKIKNPSPWTGPVDFDWKPYFWDDSDTAGTTDHEMNDGTGGKEETTGGSRLKKRSGLAAFSHLIASPHDRHSAKELCESESSHGPDFISSSEGIFCDMDTKTHWPLCDRTTEKECYHWDTHSLVLGDERQPRNYSHVETWE</sequence>
<evidence type="ECO:0000313" key="3">
    <source>
        <dbReference type="Proteomes" id="UP000664534"/>
    </source>
</evidence>
<proteinExistence type="predicted"/>
<keyword evidence="3" id="KW-1185">Reference proteome</keyword>
<accession>A0A8H3J5M6</accession>
<name>A0A8H3J5M6_9LECA</name>
<dbReference type="EMBL" id="CAJPDT010000143">
    <property type="protein sequence ID" value="CAF9941186.1"/>
    <property type="molecule type" value="Genomic_DNA"/>
</dbReference>
<comment type="caution">
    <text evidence="2">The sequence shown here is derived from an EMBL/GenBank/DDBJ whole genome shotgun (WGS) entry which is preliminary data.</text>
</comment>
<gene>
    <name evidence="2" type="ORF">IMSHALPRED_002459</name>
</gene>
<evidence type="ECO:0000313" key="2">
    <source>
        <dbReference type="EMBL" id="CAF9941186.1"/>
    </source>
</evidence>
<organism evidence="2 3">
    <name type="scientific">Imshaugia aleurites</name>
    <dbReference type="NCBI Taxonomy" id="172621"/>
    <lineage>
        <taxon>Eukaryota</taxon>
        <taxon>Fungi</taxon>
        <taxon>Dikarya</taxon>
        <taxon>Ascomycota</taxon>
        <taxon>Pezizomycotina</taxon>
        <taxon>Lecanoromycetes</taxon>
        <taxon>OSLEUM clade</taxon>
        <taxon>Lecanoromycetidae</taxon>
        <taxon>Lecanorales</taxon>
        <taxon>Lecanorineae</taxon>
        <taxon>Parmeliaceae</taxon>
        <taxon>Imshaugia</taxon>
    </lineage>
</organism>